<keyword evidence="3" id="KW-1185">Reference proteome</keyword>
<accession>A0A8H6YKK2</accession>
<reference evidence="2" key="1">
    <citation type="submission" date="2020-05" db="EMBL/GenBank/DDBJ databases">
        <title>Mycena genomes resolve the evolution of fungal bioluminescence.</title>
        <authorList>
            <person name="Tsai I.J."/>
        </authorList>
    </citation>
    <scope>NUCLEOTIDE SEQUENCE</scope>
    <source>
        <strain evidence="2">CCC161011</strain>
    </source>
</reference>
<dbReference type="EMBL" id="JACAZI010000005">
    <property type="protein sequence ID" value="KAF7360292.1"/>
    <property type="molecule type" value="Genomic_DNA"/>
</dbReference>
<proteinExistence type="predicted"/>
<dbReference type="Proteomes" id="UP000620124">
    <property type="component" value="Unassembled WGS sequence"/>
</dbReference>
<evidence type="ECO:0000313" key="2">
    <source>
        <dbReference type="EMBL" id="KAF7360292.1"/>
    </source>
</evidence>
<keyword evidence="1" id="KW-0472">Membrane</keyword>
<dbReference type="AlphaFoldDB" id="A0A8H6YKK2"/>
<organism evidence="2 3">
    <name type="scientific">Mycena venus</name>
    <dbReference type="NCBI Taxonomy" id="2733690"/>
    <lineage>
        <taxon>Eukaryota</taxon>
        <taxon>Fungi</taxon>
        <taxon>Dikarya</taxon>
        <taxon>Basidiomycota</taxon>
        <taxon>Agaricomycotina</taxon>
        <taxon>Agaricomycetes</taxon>
        <taxon>Agaricomycetidae</taxon>
        <taxon>Agaricales</taxon>
        <taxon>Marasmiineae</taxon>
        <taxon>Mycenaceae</taxon>
        <taxon>Mycena</taxon>
    </lineage>
</organism>
<gene>
    <name evidence="2" type="ORF">MVEN_00758600</name>
</gene>
<sequence length="147" mass="17165">MTAHAWPLLIPTFNLVAWWIKFWVYPLLYRSVFLRMPRERGLYRYGVSTVIPSSTAMSYLMLYDLNRHDSLQTAFAIFSFRFCPQKTESYNFGLQKGQSLGQFLEEGTESSIPPDRESILISPIDSFVNVTHLEIFDQPMRVNADVW</sequence>
<keyword evidence="1" id="KW-1133">Transmembrane helix</keyword>
<name>A0A8H6YKK2_9AGAR</name>
<keyword evidence="1" id="KW-0812">Transmembrane</keyword>
<evidence type="ECO:0000313" key="3">
    <source>
        <dbReference type="Proteomes" id="UP000620124"/>
    </source>
</evidence>
<comment type="caution">
    <text evidence="2">The sequence shown here is derived from an EMBL/GenBank/DDBJ whole genome shotgun (WGS) entry which is preliminary data.</text>
</comment>
<feature type="transmembrane region" description="Helical" evidence="1">
    <location>
        <begin position="41"/>
        <end position="62"/>
    </location>
</feature>
<protein>
    <submittedName>
        <fullName evidence="2">Uncharacterized protein</fullName>
    </submittedName>
</protein>
<evidence type="ECO:0000256" key="1">
    <source>
        <dbReference type="SAM" id="Phobius"/>
    </source>
</evidence>
<feature type="transmembrane region" description="Helical" evidence="1">
    <location>
        <begin position="6"/>
        <end position="29"/>
    </location>
</feature>